<evidence type="ECO:0000313" key="2">
    <source>
        <dbReference type="EMBL" id="MBB6521833.1"/>
    </source>
</evidence>
<dbReference type="AlphaFoldDB" id="A0A7X0JT68"/>
<accession>A0A7X0JT68</accession>
<feature type="compositionally biased region" description="Basic and acidic residues" evidence="1">
    <location>
        <begin position="7"/>
        <end position="20"/>
    </location>
</feature>
<evidence type="ECO:0000313" key="3">
    <source>
        <dbReference type="Proteomes" id="UP000528457"/>
    </source>
</evidence>
<keyword evidence="3" id="KW-1185">Reference proteome</keyword>
<comment type="caution">
    <text evidence="2">The sequence shown here is derived from an EMBL/GenBank/DDBJ whole genome shotgun (WGS) entry which is preliminary data.</text>
</comment>
<name>A0A7X0JT68_9GAMM</name>
<proteinExistence type="predicted"/>
<evidence type="ECO:0000256" key="1">
    <source>
        <dbReference type="SAM" id="MobiDB-lite"/>
    </source>
</evidence>
<feature type="region of interest" description="Disordered" evidence="1">
    <location>
        <begin position="1"/>
        <end position="35"/>
    </location>
</feature>
<gene>
    <name evidence="2" type="ORF">HNR48_002118</name>
</gene>
<dbReference type="EMBL" id="JACHHT010000002">
    <property type="protein sequence ID" value="MBB6521833.1"/>
    <property type="molecule type" value="Genomic_DNA"/>
</dbReference>
<sequence>MKKRNGFRTEHKHFILDKGNHHGSIIGRRGIGMSG</sequence>
<dbReference type="Proteomes" id="UP000528457">
    <property type="component" value="Unassembled WGS sequence"/>
</dbReference>
<protein>
    <submittedName>
        <fullName evidence="2">Uncharacterized protein</fullName>
    </submittedName>
</protein>
<reference evidence="2 3" key="1">
    <citation type="submission" date="2020-08" db="EMBL/GenBank/DDBJ databases">
        <title>Genomic Encyclopedia of Type Strains, Phase IV (KMG-IV): sequencing the most valuable type-strain genomes for metagenomic binning, comparative biology and taxonomic classification.</title>
        <authorList>
            <person name="Goeker M."/>
        </authorList>
    </citation>
    <scope>NUCLEOTIDE SEQUENCE [LARGE SCALE GENOMIC DNA]</scope>
    <source>
        <strain evidence="2 3">DSM 22368</strain>
    </source>
</reference>
<dbReference type="InParanoid" id="A0A7X0JT68"/>
<organism evidence="2 3">
    <name type="scientific">Pseudoteredinibacter isoporae</name>
    <dbReference type="NCBI Taxonomy" id="570281"/>
    <lineage>
        <taxon>Bacteria</taxon>
        <taxon>Pseudomonadati</taxon>
        <taxon>Pseudomonadota</taxon>
        <taxon>Gammaproteobacteria</taxon>
        <taxon>Cellvibrionales</taxon>
        <taxon>Cellvibrionaceae</taxon>
        <taxon>Pseudoteredinibacter</taxon>
    </lineage>
</organism>